<dbReference type="PROSITE" id="PS50931">
    <property type="entry name" value="HTH_LYSR"/>
    <property type="match status" value="1"/>
</dbReference>
<evidence type="ECO:0000259" key="5">
    <source>
        <dbReference type="PROSITE" id="PS50931"/>
    </source>
</evidence>
<reference evidence="7" key="1">
    <citation type="journal article" date="2019" name="Int. J. Syst. Evol. Microbiol.">
        <title>The Global Catalogue of Microorganisms (GCM) 10K type strain sequencing project: providing services to taxonomists for standard genome sequencing and annotation.</title>
        <authorList>
            <consortium name="The Broad Institute Genomics Platform"/>
            <consortium name="The Broad Institute Genome Sequencing Center for Infectious Disease"/>
            <person name="Wu L."/>
            <person name="Ma J."/>
        </authorList>
    </citation>
    <scope>NUCLEOTIDE SEQUENCE [LARGE SCALE GENOMIC DNA]</scope>
    <source>
        <strain evidence="7">KCTC 62102</strain>
    </source>
</reference>
<dbReference type="CDD" id="cd08422">
    <property type="entry name" value="PBP2_CrgA_like"/>
    <property type="match status" value="1"/>
</dbReference>
<dbReference type="Proteomes" id="UP001595445">
    <property type="component" value="Unassembled WGS sequence"/>
</dbReference>
<comment type="caution">
    <text evidence="6">The sequence shown here is derived from an EMBL/GenBank/DDBJ whole genome shotgun (WGS) entry which is preliminary data.</text>
</comment>
<dbReference type="InterPro" id="IPR036388">
    <property type="entry name" value="WH-like_DNA-bd_sf"/>
</dbReference>
<evidence type="ECO:0000256" key="2">
    <source>
        <dbReference type="ARBA" id="ARBA00023015"/>
    </source>
</evidence>
<dbReference type="PANTHER" id="PTHR30537:SF35">
    <property type="entry name" value="TRANSCRIPTIONAL REGULATORY PROTEIN"/>
    <property type="match status" value="1"/>
</dbReference>
<dbReference type="RefSeq" id="WP_197643262.1">
    <property type="nucleotide sequence ID" value="NZ_JAEACP010000008.1"/>
</dbReference>
<feature type="domain" description="HTH lysR-type" evidence="5">
    <location>
        <begin position="1"/>
        <end position="59"/>
    </location>
</feature>
<dbReference type="Pfam" id="PF03466">
    <property type="entry name" value="LysR_substrate"/>
    <property type="match status" value="1"/>
</dbReference>
<evidence type="ECO:0000256" key="1">
    <source>
        <dbReference type="ARBA" id="ARBA00009437"/>
    </source>
</evidence>
<dbReference type="Pfam" id="PF00126">
    <property type="entry name" value="HTH_1"/>
    <property type="match status" value="1"/>
</dbReference>
<evidence type="ECO:0000313" key="6">
    <source>
        <dbReference type="EMBL" id="MFC3085830.1"/>
    </source>
</evidence>
<accession>A0ABV7DTX3</accession>
<gene>
    <name evidence="6" type="ORF">ACFOD6_07185</name>
</gene>
<dbReference type="SUPFAM" id="SSF46785">
    <property type="entry name" value="Winged helix' DNA-binding domain"/>
    <property type="match status" value="1"/>
</dbReference>
<organism evidence="6 7">
    <name type="scientific">Tabrizicola soli</name>
    <dbReference type="NCBI Taxonomy" id="2185115"/>
    <lineage>
        <taxon>Bacteria</taxon>
        <taxon>Pseudomonadati</taxon>
        <taxon>Pseudomonadota</taxon>
        <taxon>Alphaproteobacteria</taxon>
        <taxon>Rhodobacterales</taxon>
        <taxon>Paracoccaceae</taxon>
        <taxon>Tabrizicola</taxon>
    </lineage>
</organism>
<keyword evidence="2" id="KW-0805">Transcription regulation</keyword>
<dbReference type="Gene3D" id="3.40.190.290">
    <property type="match status" value="1"/>
</dbReference>
<keyword evidence="3" id="KW-0238">DNA-binding</keyword>
<dbReference type="InterPro" id="IPR058163">
    <property type="entry name" value="LysR-type_TF_proteobact-type"/>
</dbReference>
<protein>
    <submittedName>
        <fullName evidence="6">LysR family transcriptional regulator</fullName>
    </submittedName>
</protein>
<dbReference type="InterPro" id="IPR036390">
    <property type="entry name" value="WH_DNA-bd_sf"/>
</dbReference>
<dbReference type="Gene3D" id="1.10.10.10">
    <property type="entry name" value="Winged helix-like DNA-binding domain superfamily/Winged helix DNA-binding domain"/>
    <property type="match status" value="1"/>
</dbReference>
<keyword evidence="4" id="KW-0804">Transcription</keyword>
<evidence type="ECO:0000256" key="3">
    <source>
        <dbReference type="ARBA" id="ARBA00023125"/>
    </source>
</evidence>
<dbReference type="PANTHER" id="PTHR30537">
    <property type="entry name" value="HTH-TYPE TRANSCRIPTIONAL REGULATOR"/>
    <property type="match status" value="1"/>
</dbReference>
<dbReference type="EMBL" id="JBHRSM010000013">
    <property type="protein sequence ID" value="MFC3085830.1"/>
    <property type="molecule type" value="Genomic_DNA"/>
</dbReference>
<sequence>MDLVDGLRVLVASVETGSFSGAAGRLGISPKLASKYLAELEARLGTRLLHRTTRRLGLTAAGEQLMTQLPDWLDQLDEMTGALREARRGLSGTLRVSAPVTYGEMRIGPLLRDFRAPHPDLVIDLRLSDRFVDLAAEGIDLAIRIGRLDDSALVARKLGVIRLLVVAAPAYLAQHGQPAQAADLTRHLCLRDTNMRGDGAWPLTEAGQLHRIAVSGNFLANSARLTRDLAVQGEGIAICPDYVVLDDLARGRLVHVLPQASGPVLDIHAVHLGQRRLARRTRALVDHLAGALGSAP</sequence>
<dbReference type="SUPFAM" id="SSF53850">
    <property type="entry name" value="Periplasmic binding protein-like II"/>
    <property type="match status" value="1"/>
</dbReference>
<comment type="similarity">
    <text evidence="1">Belongs to the LysR transcriptional regulatory family.</text>
</comment>
<keyword evidence="7" id="KW-1185">Reference proteome</keyword>
<proteinExistence type="inferred from homology"/>
<evidence type="ECO:0000256" key="4">
    <source>
        <dbReference type="ARBA" id="ARBA00023163"/>
    </source>
</evidence>
<dbReference type="InterPro" id="IPR000847">
    <property type="entry name" value="LysR_HTH_N"/>
</dbReference>
<evidence type="ECO:0000313" key="7">
    <source>
        <dbReference type="Proteomes" id="UP001595445"/>
    </source>
</evidence>
<name>A0ABV7DTX3_9RHOB</name>
<dbReference type="InterPro" id="IPR005119">
    <property type="entry name" value="LysR_subst-bd"/>
</dbReference>